<reference evidence="3 4" key="1">
    <citation type="journal article" date="2019" name="Sci. Rep.">
        <title>Orb-weaving spider Araneus ventricosus genome elucidates the spidroin gene catalogue.</title>
        <authorList>
            <person name="Kono N."/>
            <person name="Nakamura H."/>
            <person name="Ohtoshi R."/>
            <person name="Moran D.A.P."/>
            <person name="Shinohara A."/>
            <person name="Yoshida Y."/>
            <person name="Fujiwara M."/>
            <person name="Mori M."/>
            <person name="Tomita M."/>
            <person name="Arakawa K."/>
        </authorList>
    </citation>
    <scope>NUCLEOTIDE SEQUENCE [LARGE SCALE GENOMIC DNA]</scope>
</reference>
<evidence type="ECO:0000256" key="1">
    <source>
        <dbReference type="SAM" id="MobiDB-lite"/>
    </source>
</evidence>
<protein>
    <submittedName>
        <fullName evidence="3">Uncharacterized protein</fullName>
    </submittedName>
</protein>
<evidence type="ECO:0000313" key="2">
    <source>
        <dbReference type="EMBL" id="GBN73685.1"/>
    </source>
</evidence>
<dbReference type="EMBL" id="BGPR01016634">
    <property type="protein sequence ID" value="GBN73685.1"/>
    <property type="molecule type" value="Genomic_DNA"/>
</dbReference>
<feature type="region of interest" description="Disordered" evidence="1">
    <location>
        <begin position="1"/>
        <end position="27"/>
    </location>
</feature>
<dbReference type="Proteomes" id="UP000499080">
    <property type="component" value="Unassembled WGS sequence"/>
</dbReference>
<name>A0A4Y2RDA4_ARAVE</name>
<comment type="caution">
    <text evidence="3">The sequence shown here is derived from an EMBL/GenBank/DDBJ whole genome shotgun (WGS) entry which is preliminary data.</text>
</comment>
<gene>
    <name evidence="3" type="ORF">AVEN_265673_1</name>
    <name evidence="2" type="ORF">AVEN_93029_1</name>
</gene>
<accession>A0A4Y2RDA4</accession>
<evidence type="ECO:0000313" key="3">
    <source>
        <dbReference type="EMBL" id="GBN73693.1"/>
    </source>
</evidence>
<proteinExistence type="predicted"/>
<dbReference type="AlphaFoldDB" id="A0A4Y2RDA4"/>
<keyword evidence="4" id="KW-1185">Reference proteome</keyword>
<dbReference type="EMBL" id="BGPR01016640">
    <property type="protein sequence ID" value="GBN73693.1"/>
    <property type="molecule type" value="Genomic_DNA"/>
</dbReference>
<feature type="compositionally biased region" description="Basic residues" evidence="1">
    <location>
        <begin position="1"/>
        <end position="21"/>
    </location>
</feature>
<organism evidence="3 4">
    <name type="scientific">Araneus ventricosus</name>
    <name type="common">Orbweaver spider</name>
    <name type="synonym">Epeira ventricosa</name>
    <dbReference type="NCBI Taxonomy" id="182803"/>
    <lineage>
        <taxon>Eukaryota</taxon>
        <taxon>Metazoa</taxon>
        <taxon>Ecdysozoa</taxon>
        <taxon>Arthropoda</taxon>
        <taxon>Chelicerata</taxon>
        <taxon>Arachnida</taxon>
        <taxon>Araneae</taxon>
        <taxon>Araneomorphae</taxon>
        <taxon>Entelegynae</taxon>
        <taxon>Araneoidea</taxon>
        <taxon>Araneidae</taxon>
        <taxon>Araneus</taxon>
    </lineage>
</organism>
<evidence type="ECO:0000313" key="4">
    <source>
        <dbReference type="Proteomes" id="UP000499080"/>
    </source>
</evidence>
<sequence length="139" mass="16054">MLEKRRPSRTPLRRGNKKKPAGARSGEYGGCSRNVTLRVARNCPTRMAVCGRALSWSSFHWPLWYNWDALQLPFQNSLVEFRVDGCTREYKFMMDQALTVEKGGQQRLNPGFGQMTFFGRGDDEEHHSMDCRLVSGSYW</sequence>